<keyword evidence="2" id="KW-0732">Signal</keyword>
<feature type="compositionally biased region" description="Polar residues" evidence="1">
    <location>
        <begin position="103"/>
        <end position="117"/>
    </location>
</feature>
<dbReference type="OrthoDB" id="5098992at2759"/>
<proteinExistence type="predicted"/>
<evidence type="ECO:0000313" key="4">
    <source>
        <dbReference type="Proteomes" id="UP000530670"/>
    </source>
</evidence>
<dbReference type="AlphaFoldDB" id="A0A8H5QE20"/>
<evidence type="ECO:0000313" key="3">
    <source>
        <dbReference type="EMBL" id="KAF5613665.1"/>
    </source>
</evidence>
<dbReference type="EMBL" id="JAAQRI010000489">
    <property type="protein sequence ID" value="KAF5613665.1"/>
    <property type="molecule type" value="Genomic_DNA"/>
</dbReference>
<evidence type="ECO:0000256" key="1">
    <source>
        <dbReference type="SAM" id="MobiDB-lite"/>
    </source>
</evidence>
<dbReference type="RefSeq" id="XP_037199120.1">
    <property type="nucleotide sequence ID" value="XM_037347060.1"/>
</dbReference>
<protein>
    <submittedName>
        <fullName evidence="3">Uncharacterized protein</fullName>
    </submittedName>
</protein>
<keyword evidence="4" id="KW-1185">Reference proteome</keyword>
<feature type="region of interest" description="Disordered" evidence="1">
    <location>
        <begin position="50"/>
        <end position="120"/>
    </location>
</feature>
<feature type="chain" id="PRO_5034334077" evidence="2">
    <location>
        <begin position="20"/>
        <end position="152"/>
    </location>
</feature>
<evidence type="ECO:0000256" key="2">
    <source>
        <dbReference type="SAM" id="SignalP"/>
    </source>
</evidence>
<accession>A0A8H5QE20</accession>
<name>A0A8H5QE20_9HYPO</name>
<reference evidence="3 4" key="1">
    <citation type="submission" date="2020-05" db="EMBL/GenBank/DDBJ databases">
        <title>Identification and distribution of gene clusters putatively required for synthesis of sphingolipid metabolism inhibitors in phylogenetically diverse species of the filamentous fungus Fusarium.</title>
        <authorList>
            <person name="Kim H.-S."/>
            <person name="Busman M."/>
            <person name="Brown D.W."/>
            <person name="Divon H."/>
            <person name="Uhlig S."/>
            <person name="Proctor R.H."/>
        </authorList>
    </citation>
    <scope>NUCLEOTIDE SEQUENCE [LARGE SCALE GENOMIC DNA]</scope>
    <source>
        <strain evidence="3 4">NRRL 66243</strain>
    </source>
</reference>
<comment type="caution">
    <text evidence="3">The sequence shown here is derived from an EMBL/GenBank/DDBJ whole genome shotgun (WGS) entry which is preliminary data.</text>
</comment>
<organism evidence="3 4">
    <name type="scientific">Fusarium tjaetaba</name>
    <dbReference type="NCBI Taxonomy" id="1567544"/>
    <lineage>
        <taxon>Eukaryota</taxon>
        <taxon>Fungi</taxon>
        <taxon>Dikarya</taxon>
        <taxon>Ascomycota</taxon>
        <taxon>Pezizomycotina</taxon>
        <taxon>Sordariomycetes</taxon>
        <taxon>Hypocreomycetidae</taxon>
        <taxon>Hypocreales</taxon>
        <taxon>Nectriaceae</taxon>
        <taxon>Fusarium</taxon>
        <taxon>Fusarium fujikuroi species complex</taxon>
    </lineage>
</organism>
<gene>
    <name evidence="3" type="ORF">FTJAE_13876</name>
</gene>
<feature type="signal peptide" evidence="2">
    <location>
        <begin position="1"/>
        <end position="19"/>
    </location>
</feature>
<dbReference type="GeneID" id="59299330"/>
<sequence length="152" mass="15089">MKHSSVFLFCSLLLGVASSSELSADCISTHLLPIITTSSSAPVLTELAPGAMPAVPTPGANKAAESGSEPVSGLVNPSNASPASVEPDSPSVGVLSIKGSGYVNPTDTVPTPSSSASPDYVSGAPDNIVSNISRAMYLAGSISLIVHLAGLV</sequence>
<dbReference type="Proteomes" id="UP000530670">
    <property type="component" value="Unassembled WGS sequence"/>
</dbReference>